<dbReference type="GO" id="GO:0003700">
    <property type="term" value="F:DNA-binding transcription factor activity"/>
    <property type="evidence" value="ECO:0007669"/>
    <property type="project" value="InterPro"/>
</dbReference>
<dbReference type="PANTHER" id="PTHR30419:SF8">
    <property type="entry name" value="NITROGEN ASSIMILATION TRANSCRIPTIONAL ACTIVATOR-RELATED"/>
    <property type="match status" value="1"/>
</dbReference>
<dbReference type="InterPro" id="IPR000847">
    <property type="entry name" value="LysR_HTH_N"/>
</dbReference>
<dbReference type="PANTHER" id="PTHR30419">
    <property type="entry name" value="HTH-TYPE TRANSCRIPTIONAL REGULATOR YBHD"/>
    <property type="match status" value="1"/>
</dbReference>
<dbReference type="OrthoDB" id="3181812at2"/>
<dbReference type="InterPro" id="IPR036390">
    <property type="entry name" value="WH_DNA-bd_sf"/>
</dbReference>
<accession>A0A4R0QT01</accession>
<comment type="similarity">
    <text evidence="1">Belongs to the LysR transcriptional regulatory family.</text>
</comment>
<evidence type="ECO:0000256" key="3">
    <source>
        <dbReference type="ARBA" id="ARBA00023125"/>
    </source>
</evidence>
<keyword evidence="4" id="KW-0804">Transcription</keyword>
<dbReference type="CDD" id="cd05466">
    <property type="entry name" value="PBP2_LTTR_substrate"/>
    <property type="match status" value="1"/>
</dbReference>
<comment type="caution">
    <text evidence="6">The sequence shown here is derived from an EMBL/GenBank/DDBJ whole genome shotgun (WGS) entry which is preliminary data.</text>
</comment>
<dbReference type="Gene3D" id="3.40.190.10">
    <property type="entry name" value="Periplasmic binding protein-like II"/>
    <property type="match status" value="2"/>
</dbReference>
<dbReference type="InterPro" id="IPR036388">
    <property type="entry name" value="WH-like_DNA-bd_sf"/>
</dbReference>
<evidence type="ECO:0000259" key="5">
    <source>
        <dbReference type="PROSITE" id="PS50931"/>
    </source>
</evidence>
<dbReference type="Pfam" id="PF00126">
    <property type="entry name" value="HTH_1"/>
    <property type="match status" value="1"/>
</dbReference>
<dbReference type="RefSeq" id="WP_131284062.1">
    <property type="nucleotide sequence ID" value="NZ_RXLP01000019.1"/>
</dbReference>
<keyword evidence="3" id="KW-0238">DNA-binding</keyword>
<keyword evidence="2" id="KW-0805">Transcription regulation</keyword>
<proteinExistence type="inferred from homology"/>
<dbReference type="AlphaFoldDB" id="A0A4R0QT01"/>
<evidence type="ECO:0000256" key="4">
    <source>
        <dbReference type="ARBA" id="ARBA00023163"/>
    </source>
</evidence>
<evidence type="ECO:0000256" key="1">
    <source>
        <dbReference type="ARBA" id="ARBA00009437"/>
    </source>
</evidence>
<sequence length="296" mass="33292">MDTTLLRNFLTVAEYGNITYASEVLQIAQPTLSVQMKKLEKQLNTTLFIRQARYLELTPAGLLLQEHARTIVALVDKTIHEFDSFDSNLSGEIKIGAAESILFEKISSAFNIFHRECRQTTLDVTSGGTEYILSLLANNLVDLAVIAQPPTLERYEFLEIPGYDYWGVVMKNDDPLAKKEVITNSDLSNKPIIVSRQSLTYDLPRWQGNTISKDNVVAYYNLATNAAVMVRQGLGLMLGFAGLVDVSQESGLTFRPLGPTLTNSMYVVWNKQQKFSPLINEFIKYVQLVCDESFEE</sequence>
<reference evidence="6 7" key="1">
    <citation type="submission" date="2018-12" db="EMBL/GenBank/DDBJ databases">
        <title>Alloscrdovia theropitheci sp. nov: a novel taxon from the feces of the bleeding-herat monkey (Theropithecus geleda).</title>
        <authorList>
            <person name="Modesto M."/>
        </authorList>
    </citation>
    <scope>NUCLEOTIDE SEQUENCE [LARGE SCALE GENOMIC DNA]</scope>
    <source>
        <strain evidence="6 7">GLDI4/2</strain>
    </source>
</reference>
<dbReference type="InterPro" id="IPR005119">
    <property type="entry name" value="LysR_subst-bd"/>
</dbReference>
<evidence type="ECO:0000256" key="2">
    <source>
        <dbReference type="ARBA" id="ARBA00023015"/>
    </source>
</evidence>
<dbReference type="Gene3D" id="1.10.10.10">
    <property type="entry name" value="Winged helix-like DNA-binding domain superfamily/Winged helix DNA-binding domain"/>
    <property type="match status" value="1"/>
</dbReference>
<dbReference type="GO" id="GO:0003677">
    <property type="term" value="F:DNA binding"/>
    <property type="evidence" value="ECO:0007669"/>
    <property type="project" value="UniProtKB-KW"/>
</dbReference>
<dbReference type="SUPFAM" id="SSF53850">
    <property type="entry name" value="Periplasmic binding protein-like II"/>
    <property type="match status" value="1"/>
</dbReference>
<dbReference type="FunFam" id="1.10.10.10:FF:000001">
    <property type="entry name" value="LysR family transcriptional regulator"/>
    <property type="match status" value="1"/>
</dbReference>
<feature type="domain" description="HTH lysR-type" evidence="5">
    <location>
        <begin position="1"/>
        <end position="58"/>
    </location>
</feature>
<dbReference type="Proteomes" id="UP000291289">
    <property type="component" value="Unassembled WGS sequence"/>
</dbReference>
<dbReference type="EMBL" id="RXLP01000019">
    <property type="protein sequence ID" value="TCD54325.1"/>
    <property type="molecule type" value="Genomic_DNA"/>
</dbReference>
<gene>
    <name evidence="6" type="ORF">EJ419_04625</name>
</gene>
<organism evidence="6 7">
    <name type="scientific">Alloscardovia theropitheci</name>
    <dbReference type="NCBI Taxonomy" id="2496842"/>
    <lineage>
        <taxon>Bacteria</taxon>
        <taxon>Bacillati</taxon>
        <taxon>Actinomycetota</taxon>
        <taxon>Actinomycetes</taxon>
        <taxon>Bifidobacteriales</taxon>
        <taxon>Bifidobacteriaceae</taxon>
        <taxon>Alloscardovia</taxon>
    </lineage>
</organism>
<name>A0A4R0QT01_9BIFI</name>
<dbReference type="Pfam" id="PF03466">
    <property type="entry name" value="LysR_substrate"/>
    <property type="match status" value="1"/>
</dbReference>
<dbReference type="PROSITE" id="PS50931">
    <property type="entry name" value="HTH_LYSR"/>
    <property type="match status" value="1"/>
</dbReference>
<protein>
    <submittedName>
        <fullName evidence="6">LysR family transcriptional regulator</fullName>
    </submittedName>
</protein>
<dbReference type="InterPro" id="IPR050950">
    <property type="entry name" value="HTH-type_LysR_regulators"/>
</dbReference>
<evidence type="ECO:0000313" key="7">
    <source>
        <dbReference type="Proteomes" id="UP000291289"/>
    </source>
</evidence>
<keyword evidence="7" id="KW-1185">Reference proteome</keyword>
<dbReference type="PRINTS" id="PR00039">
    <property type="entry name" value="HTHLYSR"/>
</dbReference>
<dbReference type="SUPFAM" id="SSF46785">
    <property type="entry name" value="Winged helix' DNA-binding domain"/>
    <property type="match status" value="1"/>
</dbReference>
<evidence type="ECO:0000313" key="6">
    <source>
        <dbReference type="EMBL" id="TCD54325.1"/>
    </source>
</evidence>
<dbReference type="GO" id="GO:0005829">
    <property type="term" value="C:cytosol"/>
    <property type="evidence" value="ECO:0007669"/>
    <property type="project" value="TreeGrafter"/>
</dbReference>